<sequence length="209" mass="23879">MTQQYNIIVPGVGGSNASHWQTWLEQRLPHSKRVIQQWDQPILEEWVQQWLNTIATTQGQKLQIIAHSFGCLTSIAALAQHPHLQSRIEKLILVAPANPVRFSKYGFATQDDDHFLEYFKSLKITVPTVMLISENDPWLNFEDAKYFAKQWQVPYVNLGEVGHINVDSGFGAFPQLLPHLVAMQKQNIRDHAHYALVGSHKNHVLVQSI</sequence>
<dbReference type="AlphaFoldDB" id="A0A1G6H1F6"/>
<accession>A0A1G6H1F6</accession>
<dbReference type="STRING" id="1219383.SAMN05421733_103148"/>
<keyword evidence="2" id="KW-1185">Reference proteome</keyword>
<reference evidence="2" key="1">
    <citation type="submission" date="2016-09" db="EMBL/GenBank/DDBJ databases">
        <authorList>
            <person name="Varghese N."/>
            <person name="Submissions S."/>
        </authorList>
    </citation>
    <scope>NUCLEOTIDE SEQUENCE [LARGE SCALE GENOMIC DNA]</scope>
    <source>
        <strain evidence="2">ANC 4422</strain>
    </source>
</reference>
<dbReference type="OrthoDB" id="9804993at2"/>
<dbReference type="SUPFAM" id="SSF53474">
    <property type="entry name" value="alpha/beta-Hydrolases"/>
    <property type="match status" value="1"/>
</dbReference>
<dbReference type="EMBL" id="FMYL01000003">
    <property type="protein sequence ID" value="SDB87984.1"/>
    <property type="molecule type" value="Genomic_DNA"/>
</dbReference>
<name>A0A1G6H1F6_9GAMM</name>
<proteinExistence type="predicted"/>
<dbReference type="GO" id="GO:0016787">
    <property type="term" value="F:hydrolase activity"/>
    <property type="evidence" value="ECO:0007669"/>
    <property type="project" value="InterPro"/>
</dbReference>
<evidence type="ECO:0008006" key="3">
    <source>
        <dbReference type="Google" id="ProtNLM"/>
    </source>
</evidence>
<dbReference type="Gene3D" id="3.40.50.1820">
    <property type="entry name" value="alpha/beta hydrolase"/>
    <property type="match status" value="1"/>
</dbReference>
<dbReference type="Proteomes" id="UP000242501">
    <property type="component" value="Unassembled WGS sequence"/>
</dbReference>
<gene>
    <name evidence="1" type="ORF">SAMN05421733_103148</name>
</gene>
<dbReference type="InterPro" id="IPR029058">
    <property type="entry name" value="AB_hydrolase_fold"/>
</dbReference>
<dbReference type="RefSeq" id="WP_092747110.1">
    <property type="nucleotide sequence ID" value="NZ_FMYL01000003.1"/>
</dbReference>
<dbReference type="Pfam" id="PF06821">
    <property type="entry name" value="Ser_hydrolase"/>
    <property type="match status" value="1"/>
</dbReference>
<protein>
    <recommendedName>
        <fullName evidence="3">Esterase of the alpha/beta hydrolase fold</fullName>
    </recommendedName>
</protein>
<evidence type="ECO:0000313" key="1">
    <source>
        <dbReference type="EMBL" id="SDB87984.1"/>
    </source>
</evidence>
<evidence type="ECO:0000313" key="2">
    <source>
        <dbReference type="Proteomes" id="UP000242501"/>
    </source>
</evidence>
<dbReference type="InterPro" id="IPR010662">
    <property type="entry name" value="RBBP9/YdeN"/>
</dbReference>
<organism evidence="1 2">
    <name type="scientific">Acinetobacter boissieri</name>
    <dbReference type="NCBI Taxonomy" id="1219383"/>
    <lineage>
        <taxon>Bacteria</taxon>
        <taxon>Pseudomonadati</taxon>
        <taxon>Pseudomonadota</taxon>
        <taxon>Gammaproteobacteria</taxon>
        <taxon>Moraxellales</taxon>
        <taxon>Moraxellaceae</taxon>
        <taxon>Acinetobacter</taxon>
    </lineage>
</organism>